<dbReference type="Pfam" id="PF04371">
    <property type="entry name" value="PAD_porph"/>
    <property type="match status" value="1"/>
</dbReference>
<reference evidence="2 3" key="1">
    <citation type="submission" date="2018-06" db="EMBL/GenBank/DDBJ databases">
        <authorList>
            <consortium name="Pathogen Informatics"/>
            <person name="Doyle S."/>
        </authorList>
    </citation>
    <scope>NUCLEOTIDE SEQUENCE [LARGE SCALE GENOMIC DNA]</scope>
    <source>
        <strain evidence="2 3">NCTC10211</strain>
    </source>
</reference>
<dbReference type="GO" id="GO:0004668">
    <property type="term" value="F:protein-arginine deiminase activity"/>
    <property type="evidence" value="ECO:0007669"/>
    <property type="project" value="InterPro"/>
</dbReference>
<dbReference type="SUPFAM" id="SSF55909">
    <property type="entry name" value="Pentein"/>
    <property type="match status" value="1"/>
</dbReference>
<dbReference type="Proteomes" id="UP000254765">
    <property type="component" value="Unassembled WGS sequence"/>
</dbReference>
<dbReference type="GO" id="GO:0009446">
    <property type="term" value="P:putrescine biosynthetic process"/>
    <property type="evidence" value="ECO:0007669"/>
    <property type="project" value="InterPro"/>
</dbReference>
<proteinExistence type="predicted"/>
<organism evidence="2 3">
    <name type="scientific">Serratia marcescens</name>
    <dbReference type="NCBI Taxonomy" id="615"/>
    <lineage>
        <taxon>Bacteria</taxon>
        <taxon>Pseudomonadati</taxon>
        <taxon>Pseudomonadota</taxon>
        <taxon>Gammaproteobacteria</taxon>
        <taxon>Enterobacterales</taxon>
        <taxon>Yersiniaceae</taxon>
        <taxon>Serratia</taxon>
    </lineage>
</organism>
<dbReference type="PANTHER" id="PTHR31377">
    <property type="entry name" value="AGMATINE DEIMINASE-RELATED"/>
    <property type="match status" value="1"/>
</dbReference>
<dbReference type="AlphaFoldDB" id="A0A379ZJE0"/>
<evidence type="ECO:0000313" key="2">
    <source>
        <dbReference type="EMBL" id="SUI63197.1"/>
    </source>
</evidence>
<name>A0A379ZJE0_SERMA</name>
<dbReference type="InterPro" id="IPR007466">
    <property type="entry name" value="Peptidyl-Arg-deiminase_porph"/>
</dbReference>
<sequence>MAASLDISLHGHAKAALNPVWRLPDEGEPQQRAFLAFGAQRAIWGGFTADVQAAQGRIARAIAEFQPLTVFCRAHERQLAEAICGSHNVSYVVTELDDIWVRDIGANFVVNDAGALGAVDFNFNGWGNKQRHAKDVRLAAFAAKKYGVAQPRRSALVGEGGGIEVDGHGTGIMTESCWVNANRNPGWSRERVERELKAMLGLRKIIWLPGIKGRDITDAHVDFYARFVRPGVVVANLDTDPASYDHAVTQAHLAILKTATDADGRTLQVHTLSPPLAPRDSRFSRRNPDFAAGYINYFVINGAVIAPEFGDPQADKAAFTLLSALYPQRKVVQLEIDAIAAGRRRHSLRDQPTAGAWQARAVNVQKMRTRLFVAIGCGWLSRNIRRP</sequence>
<dbReference type="EMBL" id="UGYK01000002">
    <property type="protein sequence ID" value="SUI63197.1"/>
    <property type="molecule type" value="Genomic_DNA"/>
</dbReference>
<dbReference type="GO" id="GO:0047632">
    <property type="term" value="F:agmatine deiminase activity"/>
    <property type="evidence" value="ECO:0007669"/>
    <property type="project" value="UniProtKB-EC"/>
</dbReference>
<evidence type="ECO:0000256" key="1">
    <source>
        <dbReference type="ARBA" id="ARBA00022801"/>
    </source>
</evidence>
<dbReference type="PANTHER" id="PTHR31377:SF0">
    <property type="entry name" value="AGMATINE DEIMINASE-RELATED"/>
    <property type="match status" value="1"/>
</dbReference>
<keyword evidence="1 2" id="KW-0378">Hydrolase</keyword>
<accession>A0A379ZJE0</accession>
<dbReference type="Gene3D" id="3.75.10.10">
    <property type="entry name" value="L-arginine/glycine Amidinotransferase, Chain A"/>
    <property type="match status" value="1"/>
</dbReference>
<dbReference type="EC" id="3.5.3.12" evidence="2"/>
<gene>
    <name evidence="2" type="primary">aguA</name>
    <name evidence="2" type="ORF">NCTC10211_03875</name>
</gene>
<evidence type="ECO:0000313" key="3">
    <source>
        <dbReference type="Proteomes" id="UP000254765"/>
    </source>
</evidence>
<protein>
    <submittedName>
        <fullName evidence="2">Agmatine deiminase</fullName>
        <ecNumber evidence="2">3.5.3.12</ecNumber>
    </submittedName>
</protein>